<feature type="transmembrane region" description="Helical" evidence="8">
    <location>
        <begin position="279"/>
        <end position="301"/>
    </location>
</feature>
<dbReference type="RefSeq" id="WP_225566721.1">
    <property type="nucleotide sequence ID" value="NZ_JAIXCQ010000015.1"/>
</dbReference>
<keyword evidence="8" id="KW-0472">Membrane</keyword>
<dbReference type="Gene3D" id="1.10.510.10">
    <property type="entry name" value="Transferase(Phosphotransferase) domain 1"/>
    <property type="match status" value="1"/>
</dbReference>
<feature type="compositionally biased region" description="Low complexity" evidence="7">
    <location>
        <begin position="481"/>
        <end position="530"/>
    </location>
</feature>
<feature type="compositionally biased region" description="Low complexity" evidence="7">
    <location>
        <begin position="431"/>
        <end position="449"/>
    </location>
</feature>
<evidence type="ECO:0000256" key="7">
    <source>
        <dbReference type="SAM" id="MobiDB-lite"/>
    </source>
</evidence>
<name>A0ABS7ZJ98_9MICO</name>
<keyword evidence="4" id="KW-0547">Nucleotide-binding</keyword>
<feature type="compositionally biased region" description="Pro residues" evidence="7">
    <location>
        <begin position="470"/>
        <end position="480"/>
    </location>
</feature>
<sequence length="553" mass="56195">MTTKEPAGDSADGQVILGGGYAVGDLVGTGGTYTVYEATRLEDAATGAEAEPRLLVKVLHPHLVDDEVARAALAREIAASAQVDHPGVAKVLDTGEDEVAGATVPWLLMRRLPGQPLSELAADGGLPWREALTVVGALLDGLRAVHDAGLVHRDVSPRNVVVDRHDDGTMSVGLLDLGLATVAGGEGDGDVVTGSAAYMSPEQAQGRPLDARSDLYSVGALTYFALTGSAPYERARPTDVLRAHVHAPVPAPSARRADVPVLADRFVTRAMAKNPARRFATAGAMGATVATLIATTASLGVGSTPGAHRPRPDRTAAMENVPSEDPARTAAVGSIGAAAGAADVTTRLSASGDEVEATRPLDEVVAGPTPDPGAELPAGEAAASDPSEPGARRTTASSLRWVALVVLVLVLAAATVGAITYWPQGDGNDQPVVPVTHSPSPSTTRTPSTTAPPAPTNAPTSRPARTQTPTPSPTPTPTPSGTPTDTSTPTETPTDPSTPTETSEPTPTETTEPSSEPTPTETTEPSSEPTVTDDPTQPGEAGPTGDPDDPGSA</sequence>
<dbReference type="GO" id="GO:0016301">
    <property type="term" value="F:kinase activity"/>
    <property type="evidence" value="ECO:0007669"/>
    <property type="project" value="UniProtKB-KW"/>
</dbReference>
<comment type="caution">
    <text evidence="10">The sequence shown here is derived from an EMBL/GenBank/DDBJ whole genome shotgun (WGS) entry which is preliminary data.</text>
</comment>
<dbReference type="EMBL" id="JAIXCQ010000015">
    <property type="protein sequence ID" value="MCA5894988.1"/>
    <property type="molecule type" value="Genomic_DNA"/>
</dbReference>
<keyword evidence="8" id="KW-1133">Transmembrane helix</keyword>
<feature type="region of interest" description="Disordered" evidence="7">
    <location>
        <begin position="423"/>
        <end position="553"/>
    </location>
</feature>
<feature type="domain" description="Protein kinase" evidence="9">
    <location>
        <begin position="21"/>
        <end position="292"/>
    </location>
</feature>
<evidence type="ECO:0000256" key="8">
    <source>
        <dbReference type="SAM" id="Phobius"/>
    </source>
</evidence>
<evidence type="ECO:0000256" key="2">
    <source>
        <dbReference type="ARBA" id="ARBA00022527"/>
    </source>
</evidence>
<keyword evidence="3" id="KW-0808">Transferase</keyword>
<evidence type="ECO:0000256" key="3">
    <source>
        <dbReference type="ARBA" id="ARBA00022679"/>
    </source>
</evidence>
<keyword evidence="2" id="KW-0723">Serine/threonine-protein kinase</keyword>
<dbReference type="Pfam" id="PF00069">
    <property type="entry name" value="Pkinase"/>
    <property type="match status" value="1"/>
</dbReference>
<evidence type="ECO:0000313" key="10">
    <source>
        <dbReference type="EMBL" id="MCA5894988.1"/>
    </source>
</evidence>
<feature type="compositionally biased region" description="Low complexity" evidence="7">
    <location>
        <begin position="372"/>
        <end position="383"/>
    </location>
</feature>
<gene>
    <name evidence="10" type="ORF">LEP48_16790</name>
</gene>
<dbReference type="SMART" id="SM00220">
    <property type="entry name" value="S_TKc"/>
    <property type="match status" value="1"/>
</dbReference>
<evidence type="ECO:0000256" key="4">
    <source>
        <dbReference type="ARBA" id="ARBA00022741"/>
    </source>
</evidence>
<dbReference type="InterPro" id="IPR000719">
    <property type="entry name" value="Prot_kinase_dom"/>
</dbReference>
<dbReference type="SUPFAM" id="SSF56112">
    <property type="entry name" value="Protein kinase-like (PK-like)"/>
    <property type="match status" value="1"/>
</dbReference>
<dbReference type="PANTHER" id="PTHR43289">
    <property type="entry name" value="MITOGEN-ACTIVATED PROTEIN KINASE KINASE KINASE 20-RELATED"/>
    <property type="match status" value="1"/>
</dbReference>
<evidence type="ECO:0000256" key="1">
    <source>
        <dbReference type="ARBA" id="ARBA00012513"/>
    </source>
</evidence>
<dbReference type="EC" id="2.7.11.1" evidence="1"/>
<keyword evidence="6" id="KW-0067">ATP-binding</keyword>
<reference evidence="10 11" key="1">
    <citation type="submission" date="2021-09" db="EMBL/GenBank/DDBJ databases">
        <title>Isoptericola luteus sp. nov., a novel bacterium isolated from Harbin, the capital city of Heilongjiang province.</title>
        <authorList>
            <person name="Li J."/>
        </authorList>
    </citation>
    <scope>NUCLEOTIDE SEQUENCE [LARGE SCALE GENOMIC DNA]</scope>
    <source>
        <strain evidence="10 11">NEAU-Y5</strain>
    </source>
</reference>
<dbReference type="InterPro" id="IPR011009">
    <property type="entry name" value="Kinase-like_dom_sf"/>
</dbReference>
<feature type="compositionally biased region" description="Low complexity" evidence="7">
    <location>
        <begin position="457"/>
        <end position="469"/>
    </location>
</feature>
<dbReference type="PROSITE" id="PS50011">
    <property type="entry name" value="PROTEIN_KINASE_DOM"/>
    <property type="match status" value="1"/>
</dbReference>
<evidence type="ECO:0000256" key="5">
    <source>
        <dbReference type="ARBA" id="ARBA00022777"/>
    </source>
</evidence>
<keyword evidence="8" id="KW-0812">Transmembrane</keyword>
<evidence type="ECO:0000259" key="9">
    <source>
        <dbReference type="PROSITE" id="PS50011"/>
    </source>
</evidence>
<dbReference type="PANTHER" id="PTHR43289:SF6">
    <property type="entry name" value="SERINE_THREONINE-PROTEIN KINASE NEKL-3"/>
    <property type="match status" value="1"/>
</dbReference>
<dbReference type="Proteomes" id="UP001319870">
    <property type="component" value="Unassembled WGS sequence"/>
</dbReference>
<dbReference type="InterPro" id="IPR008266">
    <property type="entry name" value="Tyr_kinase_AS"/>
</dbReference>
<dbReference type="Gene3D" id="3.30.200.20">
    <property type="entry name" value="Phosphorylase Kinase, domain 1"/>
    <property type="match status" value="1"/>
</dbReference>
<feature type="region of interest" description="Disordered" evidence="7">
    <location>
        <begin position="347"/>
        <end position="392"/>
    </location>
</feature>
<dbReference type="CDD" id="cd14014">
    <property type="entry name" value="STKc_PknB_like"/>
    <property type="match status" value="1"/>
</dbReference>
<accession>A0ABS7ZJ98</accession>
<keyword evidence="11" id="KW-1185">Reference proteome</keyword>
<feature type="region of interest" description="Disordered" evidence="7">
    <location>
        <begin position="299"/>
        <end position="326"/>
    </location>
</feature>
<proteinExistence type="predicted"/>
<feature type="transmembrane region" description="Helical" evidence="8">
    <location>
        <begin position="401"/>
        <end position="422"/>
    </location>
</feature>
<dbReference type="PROSITE" id="PS00109">
    <property type="entry name" value="PROTEIN_KINASE_TYR"/>
    <property type="match status" value="1"/>
</dbReference>
<evidence type="ECO:0000256" key="6">
    <source>
        <dbReference type="ARBA" id="ARBA00022840"/>
    </source>
</evidence>
<protein>
    <recommendedName>
        <fullName evidence="1">non-specific serine/threonine protein kinase</fullName>
        <ecNumber evidence="1">2.7.11.1</ecNumber>
    </recommendedName>
</protein>
<evidence type="ECO:0000313" key="11">
    <source>
        <dbReference type="Proteomes" id="UP001319870"/>
    </source>
</evidence>
<organism evidence="10 11">
    <name type="scientific">Isoptericola luteus</name>
    <dbReference type="NCBI Taxonomy" id="2879484"/>
    <lineage>
        <taxon>Bacteria</taxon>
        <taxon>Bacillati</taxon>
        <taxon>Actinomycetota</taxon>
        <taxon>Actinomycetes</taxon>
        <taxon>Micrococcales</taxon>
        <taxon>Promicromonosporaceae</taxon>
        <taxon>Isoptericola</taxon>
    </lineage>
</organism>
<keyword evidence="5 10" id="KW-0418">Kinase</keyword>